<dbReference type="AlphaFoldDB" id="A0A318SDJ0"/>
<dbReference type="InterPro" id="IPR011437">
    <property type="entry name" value="DUF1540"/>
</dbReference>
<comment type="caution">
    <text evidence="2">The sequence shown here is derived from an EMBL/GenBank/DDBJ whole genome shotgun (WGS) entry which is preliminary data.</text>
</comment>
<keyword evidence="3" id="KW-1185">Reference proteome</keyword>
<dbReference type="Proteomes" id="UP000248326">
    <property type="component" value="Unassembled WGS sequence"/>
</dbReference>
<dbReference type="Pfam" id="PF07561">
    <property type="entry name" value="DUF1540"/>
    <property type="match status" value="1"/>
</dbReference>
<accession>A0A318SDJ0</accession>
<evidence type="ECO:0000313" key="2">
    <source>
        <dbReference type="EMBL" id="PYE54941.1"/>
    </source>
</evidence>
<evidence type="ECO:0000313" key="3">
    <source>
        <dbReference type="Proteomes" id="UP000248326"/>
    </source>
</evidence>
<protein>
    <submittedName>
        <fullName evidence="2">Uncharacterized protein DUF1540</fullName>
    </submittedName>
</protein>
<dbReference type="EMBL" id="QJSX01000004">
    <property type="protein sequence ID" value="PYE54941.1"/>
    <property type="molecule type" value="Genomic_DNA"/>
</dbReference>
<sequence length="67" mass="7497">MMQDMNRDGQLSVVGQCDVTRCRYNEDHQCHAGQIQVSMSSEGAACMTYTPRDDRGAMSEQLRDNPA</sequence>
<reference evidence="2 3" key="1">
    <citation type="submission" date="2018-06" db="EMBL/GenBank/DDBJ databases">
        <title>Genomic Encyclopedia of Type Strains, Phase IV (KMG-IV): sequencing the most valuable type-strain genomes for metagenomic binning, comparative biology and taxonomic classification.</title>
        <authorList>
            <person name="Goeker M."/>
        </authorList>
    </citation>
    <scope>NUCLEOTIDE SEQUENCE [LARGE SCALE GENOMIC DNA]</scope>
    <source>
        <strain evidence="2 3">DSM 18048</strain>
    </source>
</reference>
<evidence type="ECO:0000259" key="1">
    <source>
        <dbReference type="Pfam" id="PF07561"/>
    </source>
</evidence>
<name>A0A318SDJ0_9DEIO</name>
<organism evidence="2 3">
    <name type="scientific">Deinococcus yavapaiensis KR-236</name>
    <dbReference type="NCBI Taxonomy" id="694435"/>
    <lineage>
        <taxon>Bacteria</taxon>
        <taxon>Thermotogati</taxon>
        <taxon>Deinococcota</taxon>
        <taxon>Deinococci</taxon>
        <taxon>Deinococcales</taxon>
        <taxon>Deinococcaceae</taxon>
        <taxon>Deinococcus</taxon>
    </lineage>
</organism>
<feature type="domain" description="DUF1540" evidence="1">
    <location>
        <begin position="16"/>
        <end position="49"/>
    </location>
</feature>
<gene>
    <name evidence="2" type="ORF">DES52_104215</name>
</gene>
<proteinExistence type="predicted"/>
<dbReference type="RefSeq" id="WP_245900776.1">
    <property type="nucleotide sequence ID" value="NZ_QJSX01000004.1"/>
</dbReference>